<name>A0A067WEY0_9HYPH</name>
<dbReference type="RefSeq" id="WP_034458739.1">
    <property type="nucleotide sequence ID" value="NZ_CADEAH010000001.1"/>
</dbReference>
<evidence type="ECO:0008006" key="5">
    <source>
        <dbReference type="Google" id="ProtNLM"/>
    </source>
</evidence>
<evidence type="ECO:0000256" key="1">
    <source>
        <dbReference type="SAM" id="Phobius"/>
    </source>
</evidence>
<keyword evidence="1" id="KW-1133">Transmembrane helix</keyword>
<feature type="chain" id="PRO_5001647818" description="Protein-disulfide reductase" evidence="2">
    <location>
        <begin position="31"/>
        <end position="121"/>
    </location>
</feature>
<dbReference type="STRING" id="1134510.O9A_00658"/>
<keyword evidence="1" id="KW-0812">Transmembrane</keyword>
<dbReference type="eggNOG" id="ENOG5031409">
    <property type="taxonomic scope" value="Bacteria"/>
</dbReference>
<keyword evidence="1" id="KW-0472">Membrane</keyword>
<keyword evidence="2" id="KW-0732">Signal</keyword>
<accession>A0A067WEY0</accession>
<dbReference type="Proteomes" id="UP000027015">
    <property type="component" value="Unassembled WGS sequence"/>
</dbReference>
<keyword evidence="4" id="KW-1185">Reference proteome</keyword>
<feature type="signal peptide" evidence="2">
    <location>
        <begin position="1"/>
        <end position="30"/>
    </location>
</feature>
<comment type="caution">
    <text evidence="3">The sequence shown here is derived from an EMBL/GenBank/DDBJ whole genome shotgun (WGS) entry which is preliminary data.</text>
</comment>
<feature type="transmembrane region" description="Helical" evidence="1">
    <location>
        <begin position="88"/>
        <end position="116"/>
    </location>
</feature>
<evidence type="ECO:0000313" key="3">
    <source>
        <dbReference type="EMBL" id="KEC55378.1"/>
    </source>
</evidence>
<dbReference type="PATRIC" id="fig|1134510.3.peg.764"/>
<proteinExistence type="predicted"/>
<evidence type="ECO:0000256" key="2">
    <source>
        <dbReference type="SAM" id="SignalP"/>
    </source>
</evidence>
<reference evidence="3 4" key="1">
    <citation type="submission" date="2012-04" db="EMBL/GenBank/DDBJ databases">
        <title>The Genome Sequence of Bartonella koehlerae C-29.</title>
        <authorList>
            <consortium name="The Broad Institute Genome Sequencing Platform"/>
            <consortium name="The Broad Institute Genome Sequencing Center for Infectious Disease"/>
            <person name="Feldgarden M."/>
            <person name="Kirby J."/>
            <person name="Kosoy M."/>
            <person name="Birtles R."/>
            <person name="Probert W.S."/>
            <person name="Chiaraviglio L."/>
            <person name="Walker B."/>
            <person name="Young S.K."/>
            <person name="Zeng Q."/>
            <person name="Gargeya S."/>
            <person name="Fitzgerald M."/>
            <person name="Haas B."/>
            <person name="Abouelleil A."/>
            <person name="Alvarado L."/>
            <person name="Arachchi H.M."/>
            <person name="Berlin A.M."/>
            <person name="Chapman S.B."/>
            <person name="Goldberg J."/>
            <person name="Griggs A."/>
            <person name="Gujja S."/>
            <person name="Hansen M."/>
            <person name="Howarth C."/>
            <person name="Imamovic A."/>
            <person name="Larimer J."/>
            <person name="McCowen C."/>
            <person name="Montmayeur A."/>
            <person name="Murphy C."/>
            <person name="Neiman D."/>
            <person name="Pearson M."/>
            <person name="Priest M."/>
            <person name="Roberts A."/>
            <person name="Saif S."/>
            <person name="Shea T."/>
            <person name="Sisk P."/>
            <person name="Sykes S."/>
            <person name="Wortman J."/>
            <person name="Nusbaum C."/>
            <person name="Birren B."/>
        </authorList>
    </citation>
    <scope>NUCLEOTIDE SEQUENCE [LARGE SCALE GENOMIC DNA]</scope>
    <source>
        <strain evidence="3 4">C-29</strain>
    </source>
</reference>
<evidence type="ECO:0000313" key="4">
    <source>
        <dbReference type="Proteomes" id="UP000027015"/>
    </source>
</evidence>
<gene>
    <name evidence="3" type="ORF">O9A_00658</name>
</gene>
<sequence length="121" mass="13584">MVKVFKNHVFRVFIATFFSLSQIVSVSAHANPFRNSPQQENISVYIMEQEKKKAINMAAFYIPSFTYEAKNESALEGKVEKVVEPITIGIFGIGMAIGYATTAVGLLFGWIINLIIYKTKQ</sequence>
<dbReference type="EMBL" id="AHPL01000007">
    <property type="protein sequence ID" value="KEC55378.1"/>
    <property type="molecule type" value="Genomic_DNA"/>
</dbReference>
<dbReference type="AlphaFoldDB" id="A0A067WEY0"/>
<dbReference type="OrthoDB" id="7923606at2"/>
<protein>
    <recommendedName>
        <fullName evidence="5">Protein-disulfide reductase</fullName>
    </recommendedName>
</protein>
<dbReference type="HOGENOM" id="CLU_163845_0_0_5"/>
<organism evidence="3 4">
    <name type="scientific">Bartonella koehlerae C-29</name>
    <dbReference type="NCBI Taxonomy" id="1134510"/>
    <lineage>
        <taxon>Bacteria</taxon>
        <taxon>Pseudomonadati</taxon>
        <taxon>Pseudomonadota</taxon>
        <taxon>Alphaproteobacteria</taxon>
        <taxon>Hyphomicrobiales</taxon>
        <taxon>Bartonellaceae</taxon>
        <taxon>Bartonella</taxon>
    </lineage>
</organism>